<feature type="compositionally biased region" description="Basic and acidic residues" evidence="1">
    <location>
        <begin position="330"/>
        <end position="342"/>
    </location>
</feature>
<feature type="region of interest" description="Disordered" evidence="1">
    <location>
        <begin position="288"/>
        <end position="393"/>
    </location>
</feature>
<dbReference type="Proteomes" id="UP000717696">
    <property type="component" value="Unassembled WGS sequence"/>
</dbReference>
<accession>A0A9P9EKG8</accession>
<dbReference type="OrthoDB" id="5430717at2759"/>
<protein>
    <submittedName>
        <fullName evidence="2">Uncharacterized protein</fullName>
    </submittedName>
</protein>
<evidence type="ECO:0000256" key="1">
    <source>
        <dbReference type="SAM" id="MobiDB-lite"/>
    </source>
</evidence>
<name>A0A9P9EKG8_9HYPO</name>
<feature type="compositionally biased region" description="Basic and acidic residues" evidence="1">
    <location>
        <begin position="288"/>
        <end position="311"/>
    </location>
</feature>
<reference evidence="2" key="1">
    <citation type="journal article" date="2021" name="Nat. Commun.">
        <title>Genetic determinants of endophytism in the Arabidopsis root mycobiome.</title>
        <authorList>
            <person name="Mesny F."/>
            <person name="Miyauchi S."/>
            <person name="Thiergart T."/>
            <person name="Pickel B."/>
            <person name="Atanasova L."/>
            <person name="Karlsson M."/>
            <person name="Huettel B."/>
            <person name="Barry K.W."/>
            <person name="Haridas S."/>
            <person name="Chen C."/>
            <person name="Bauer D."/>
            <person name="Andreopoulos W."/>
            <person name="Pangilinan J."/>
            <person name="LaButti K."/>
            <person name="Riley R."/>
            <person name="Lipzen A."/>
            <person name="Clum A."/>
            <person name="Drula E."/>
            <person name="Henrissat B."/>
            <person name="Kohler A."/>
            <person name="Grigoriev I.V."/>
            <person name="Martin F.M."/>
            <person name="Hacquard S."/>
        </authorList>
    </citation>
    <scope>NUCLEOTIDE SEQUENCE</scope>
    <source>
        <strain evidence="2">MPI-CAGE-AT-0021</strain>
    </source>
</reference>
<organism evidence="2 3">
    <name type="scientific">Dactylonectria estremocensis</name>
    <dbReference type="NCBI Taxonomy" id="1079267"/>
    <lineage>
        <taxon>Eukaryota</taxon>
        <taxon>Fungi</taxon>
        <taxon>Dikarya</taxon>
        <taxon>Ascomycota</taxon>
        <taxon>Pezizomycotina</taxon>
        <taxon>Sordariomycetes</taxon>
        <taxon>Hypocreomycetidae</taxon>
        <taxon>Hypocreales</taxon>
        <taxon>Nectriaceae</taxon>
        <taxon>Dactylonectria</taxon>
    </lineage>
</organism>
<keyword evidence="3" id="KW-1185">Reference proteome</keyword>
<comment type="caution">
    <text evidence="2">The sequence shown here is derived from an EMBL/GenBank/DDBJ whole genome shotgun (WGS) entry which is preliminary data.</text>
</comment>
<proteinExistence type="predicted"/>
<gene>
    <name evidence="2" type="ORF">B0J13DRAFT_52252</name>
</gene>
<evidence type="ECO:0000313" key="2">
    <source>
        <dbReference type="EMBL" id="KAH7141159.1"/>
    </source>
</evidence>
<dbReference type="AlphaFoldDB" id="A0A9P9EKG8"/>
<evidence type="ECO:0000313" key="3">
    <source>
        <dbReference type="Proteomes" id="UP000717696"/>
    </source>
</evidence>
<sequence>MSNEILWQLRHFQRYMPEHHLARLFTPIQNIMTDPGWLRFLGGTKSRAARTLSSPRSEPVLRMIHHTNQAADESHVHHRKDGSRLSSWHGFMKPTSLAAGMNDEQANNVVGGGDITWHNPSMEQMVDALRVAMMTKSVLEPLSKTYHSHIVHLIEGYSLLQANVNAVQQELVSMEALRQGEIEAYRAKQEFWMVQEARYKAEIKRLELVIHQTSDNGLEAVMLARSGSLLRPVKHISTKPKGSDNEDGRDDGTEKSSGSLLGRHNYFLSRPRMLDTNREVRLSRRFREKEDARSLRQNRACEREKQPDIHTKACQATSGSGSSGAGGISLHEDAEGSKEPENVRPSPDGRVSPRPLCGSASQKFGPGSKAPRAHHRREFSFAPGDDVPTVPSLSMANTALGGLERVVMTRATSGRSHGRSHGRI</sequence>
<feature type="compositionally biased region" description="Basic and acidic residues" evidence="1">
    <location>
        <begin position="241"/>
        <end position="254"/>
    </location>
</feature>
<feature type="region of interest" description="Disordered" evidence="1">
    <location>
        <begin position="232"/>
        <end position="264"/>
    </location>
</feature>
<dbReference type="EMBL" id="JAGMUU010000012">
    <property type="protein sequence ID" value="KAH7141159.1"/>
    <property type="molecule type" value="Genomic_DNA"/>
</dbReference>